<keyword evidence="1" id="KW-0805">Transcription regulation</keyword>
<dbReference type="EMBL" id="JBHRZI010000057">
    <property type="protein sequence ID" value="MFC3898610.1"/>
    <property type="molecule type" value="Genomic_DNA"/>
</dbReference>
<sequence>MRVRLVLDSSVRGVLDRINDAAEGTRLRVVVAAPGGYGKTALLSEITNSAVRVVDDAHLLDDASLRELAAEPLVVVAYRPWPRRAVLAELTRGAVVVPLAPFTREQVREFLHAPKPVVDFVFAQTGGVPGLVERLGAVSEVSADALSAFRAELDWLDPDLQKFLLAAEAGAAQRLDLLSALLDKDFDEVSDIIEAARATGLLAEDGTLLPLAHRAVGALTRAERRIAVRQKLAQLQLDRGGPVLDLVRPLLDTGIGGPVFAAAAREALPSDPALAARLFKASTGGGAPSAETAASWATAAAMAGDLDGALRLADKVISAPETPHRRTAAEVAAVALAHRGQLARSTELFRWAATPYAAAFAGIGLIGTGHLFEEMPPQPPTMLGGAASLMLQGVRQSVSGAETAALSTLVRASSMLEPAGGAVLLPDSPAALAALVAVHCGEPNVAESVLDRAVETGTGGVLMSARHRLLQAWLHMLRGNLAVARETLMSVRGVRGAFEPRDWIFAVALEVGVARRNSDLATLRRTWEQACEAVLRHPVDLFSLLPLGEFAAAAARLRDQERLAPHLAQAAALLRSLGNPPLWATQLHWSLLHAAIIDENLAAAEEHAAALAGQRERNRYCSVVSGAAECWLDVVAGKVDPDRVELSARSLHAVGLWWDASRLAGQAAIRTSDRQAMVRLLDCARLLQGRPVSARRADSDVAAVAEDAGKLSDREREVAQLVLEGMTYKQVGDRLFISAKTVEHHMARMRQRLGSTSRSDLLAQLRHIVGVPGA</sequence>
<dbReference type="Pfam" id="PF00196">
    <property type="entry name" value="GerE"/>
    <property type="match status" value="1"/>
</dbReference>
<gene>
    <name evidence="5" type="ORF">ACFOWZ_44700</name>
</gene>
<dbReference type="Proteomes" id="UP001595690">
    <property type="component" value="Unassembled WGS sequence"/>
</dbReference>
<dbReference type="InterPro" id="IPR016032">
    <property type="entry name" value="Sig_transdc_resp-reg_C-effctor"/>
</dbReference>
<dbReference type="PRINTS" id="PR00038">
    <property type="entry name" value="HTHLUXR"/>
</dbReference>
<keyword evidence="2" id="KW-0238">DNA-binding</keyword>
<keyword evidence="3" id="KW-0804">Transcription</keyword>
<dbReference type="SMART" id="SM00421">
    <property type="entry name" value="HTH_LUXR"/>
    <property type="match status" value="1"/>
</dbReference>
<dbReference type="PROSITE" id="PS00622">
    <property type="entry name" value="HTH_LUXR_1"/>
    <property type="match status" value="1"/>
</dbReference>
<dbReference type="PANTHER" id="PTHR44688">
    <property type="entry name" value="DNA-BINDING TRANSCRIPTIONAL ACTIVATOR DEVR_DOSR"/>
    <property type="match status" value="1"/>
</dbReference>
<evidence type="ECO:0000259" key="4">
    <source>
        <dbReference type="PROSITE" id="PS50043"/>
    </source>
</evidence>
<organism evidence="5 6">
    <name type="scientific">Lentzea rhizosphaerae</name>
    <dbReference type="NCBI Taxonomy" id="2041025"/>
    <lineage>
        <taxon>Bacteria</taxon>
        <taxon>Bacillati</taxon>
        <taxon>Actinomycetota</taxon>
        <taxon>Actinomycetes</taxon>
        <taxon>Pseudonocardiales</taxon>
        <taxon>Pseudonocardiaceae</taxon>
        <taxon>Lentzea</taxon>
    </lineage>
</organism>
<dbReference type="SUPFAM" id="SSF46894">
    <property type="entry name" value="C-terminal effector domain of the bipartite response regulators"/>
    <property type="match status" value="1"/>
</dbReference>
<dbReference type="PANTHER" id="PTHR44688:SF16">
    <property type="entry name" value="DNA-BINDING TRANSCRIPTIONAL ACTIVATOR DEVR_DOSR"/>
    <property type="match status" value="1"/>
</dbReference>
<dbReference type="Gene3D" id="1.10.10.10">
    <property type="entry name" value="Winged helix-like DNA-binding domain superfamily/Winged helix DNA-binding domain"/>
    <property type="match status" value="1"/>
</dbReference>
<keyword evidence="6" id="KW-1185">Reference proteome</keyword>
<comment type="caution">
    <text evidence="5">The sequence shown here is derived from an EMBL/GenBank/DDBJ whole genome shotgun (WGS) entry which is preliminary data.</text>
</comment>
<accession>A0ABV8C9C7</accession>
<proteinExistence type="predicted"/>
<protein>
    <submittedName>
        <fullName evidence="5">LuxR C-terminal-related transcriptional regulator</fullName>
    </submittedName>
</protein>
<dbReference type="RefSeq" id="WP_382381293.1">
    <property type="nucleotide sequence ID" value="NZ_JBHRZI010000057.1"/>
</dbReference>
<evidence type="ECO:0000256" key="2">
    <source>
        <dbReference type="ARBA" id="ARBA00023125"/>
    </source>
</evidence>
<dbReference type="InterPro" id="IPR036388">
    <property type="entry name" value="WH-like_DNA-bd_sf"/>
</dbReference>
<evidence type="ECO:0000313" key="6">
    <source>
        <dbReference type="Proteomes" id="UP001595690"/>
    </source>
</evidence>
<feature type="domain" description="HTH luxR-type" evidence="4">
    <location>
        <begin position="704"/>
        <end position="769"/>
    </location>
</feature>
<dbReference type="CDD" id="cd06170">
    <property type="entry name" value="LuxR_C_like"/>
    <property type="match status" value="1"/>
</dbReference>
<evidence type="ECO:0000313" key="5">
    <source>
        <dbReference type="EMBL" id="MFC3898610.1"/>
    </source>
</evidence>
<evidence type="ECO:0000256" key="3">
    <source>
        <dbReference type="ARBA" id="ARBA00023163"/>
    </source>
</evidence>
<dbReference type="InterPro" id="IPR000792">
    <property type="entry name" value="Tscrpt_reg_LuxR_C"/>
</dbReference>
<name>A0ABV8C9C7_9PSEU</name>
<evidence type="ECO:0000256" key="1">
    <source>
        <dbReference type="ARBA" id="ARBA00023015"/>
    </source>
</evidence>
<dbReference type="PROSITE" id="PS50043">
    <property type="entry name" value="HTH_LUXR_2"/>
    <property type="match status" value="1"/>
</dbReference>
<reference evidence="6" key="1">
    <citation type="journal article" date="2019" name="Int. J. Syst. Evol. Microbiol.">
        <title>The Global Catalogue of Microorganisms (GCM) 10K type strain sequencing project: providing services to taxonomists for standard genome sequencing and annotation.</title>
        <authorList>
            <consortium name="The Broad Institute Genomics Platform"/>
            <consortium name="The Broad Institute Genome Sequencing Center for Infectious Disease"/>
            <person name="Wu L."/>
            <person name="Ma J."/>
        </authorList>
    </citation>
    <scope>NUCLEOTIDE SEQUENCE [LARGE SCALE GENOMIC DNA]</scope>
    <source>
        <strain evidence="6">CGMCC 4.7405</strain>
    </source>
</reference>